<dbReference type="EMBL" id="BMAW01049878">
    <property type="protein sequence ID" value="GFS72925.1"/>
    <property type="molecule type" value="Genomic_DNA"/>
</dbReference>
<dbReference type="Proteomes" id="UP000887013">
    <property type="component" value="Unassembled WGS sequence"/>
</dbReference>
<keyword evidence="2" id="KW-1185">Reference proteome</keyword>
<organism evidence="1 2">
    <name type="scientific">Nephila pilipes</name>
    <name type="common">Giant wood spider</name>
    <name type="synonym">Nephila maculata</name>
    <dbReference type="NCBI Taxonomy" id="299642"/>
    <lineage>
        <taxon>Eukaryota</taxon>
        <taxon>Metazoa</taxon>
        <taxon>Ecdysozoa</taxon>
        <taxon>Arthropoda</taxon>
        <taxon>Chelicerata</taxon>
        <taxon>Arachnida</taxon>
        <taxon>Araneae</taxon>
        <taxon>Araneomorphae</taxon>
        <taxon>Entelegynae</taxon>
        <taxon>Araneoidea</taxon>
        <taxon>Nephilidae</taxon>
        <taxon>Nephila</taxon>
    </lineage>
</organism>
<dbReference type="AlphaFoldDB" id="A0A8X6T0U7"/>
<gene>
    <name evidence="1" type="ORF">NPIL_530111</name>
</gene>
<accession>A0A8X6T0U7</accession>
<evidence type="ECO:0000313" key="1">
    <source>
        <dbReference type="EMBL" id="GFS72925.1"/>
    </source>
</evidence>
<comment type="caution">
    <text evidence="1">The sequence shown here is derived from an EMBL/GenBank/DDBJ whole genome shotgun (WGS) entry which is preliminary data.</text>
</comment>
<proteinExistence type="predicted"/>
<sequence length="139" mass="15354">MSCRARKTPVRELETDLEFLRKEKVEKGECQKFSDQLFKKSSSRVRYLNFCTKSIFASHLSTVLTHSIQSPSDNDARCEGEGVYSKREKRDAVTMTTAANNPACHSSLTWPASACGVHAGVITGWNLGRTDTHSTGPAT</sequence>
<name>A0A8X6T0U7_NEPPI</name>
<evidence type="ECO:0000313" key="2">
    <source>
        <dbReference type="Proteomes" id="UP000887013"/>
    </source>
</evidence>
<protein>
    <submittedName>
        <fullName evidence="1">Uncharacterized protein</fullName>
    </submittedName>
</protein>
<reference evidence="1" key="1">
    <citation type="submission" date="2020-08" db="EMBL/GenBank/DDBJ databases">
        <title>Multicomponent nature underlies the extraordinary mechanical properties of spider dragline silk.</title>
        <authorList>
            <person name="Kono N."/>
            <person name="Nakamura H."/>
            <person name="Mori M."/>
            <person name="Yoshida Y."/>
            <person name="Ohtoshi R."/>
            <person name="Malay A.D."/>
            <person name="Moran D.A.P."/>
            <person name="Tomita M."/>
            <person name="Numata K."/>
            <person name="Arakawa K."/>
        </authorList>
    </citation>
    <scope>NUCLEOTIDE SEQUENCE</scope>
</reference>